<dbReference type="OrthoDB" id="6057441at2"/>
<dbReference type="Proteomes" id="UP000240971">
    <property type="component" value="Unassembled WGS sequence"/>
</dbReference>
<sequence length="248" mass="28507">MRKFTLIVAALSSFASIVFAQTDTINASNHKLVMSRVKTQTASYLVYLMDSATQKPGYTDLWVRSLRTTTRDNKPVVAFKWQWYRHDSIAREVTGVADAATFAPIFESTYFPSRGILAYDFKNGYMMKSDTVAGNKVPDGKITKLDLPIFNWEMDMETFGLLPIKKAGQKFVIAFFDPNGPKPAYYTYEITGEETIALNGEAGVKCWTMRIQYEPEAYAIFWITKQSHEMIKLKEYFKGKYRFKVKLY</sequence>
<proteinExistence type="predicted"/>
<keyword evidence="1" id="KW-0732">Signal</keyword>
<dbReference type="InterPro" id="IPR021457">
    <property type="entry name" value="DUF3108"/>
</dbReference>
<evidence type="ECO:0000256" key="1">
    <source>
        <dbReference type="SAM" id="SignalP"/>
    </source>
</evidence>
<evidence type="ECO:0008006" key="4">
    <source>
        <dbReference type="Google" id="ProtNLM"/>
    </source>
</evidence>
<protein>
    <recommendedName>
        <fullName evidence="4">DUF3108 domain-containing protein</fullName>
    </recommendedName>
</protein>
<dbReference type="AlphaFoldDB" id="A0A2P8HB65"/>
<name>A0A2P8HB65_CHINA</name>
<evidence type="ECO:0000313" key="3">
    <source>
        <dbReference type="Proteomes" id="UP000240971"/>
    </source>
</evidence>
<organism evidence="2 3">
    <name type="scientific">Chitinophaga niastensis</name>
    <dbReference type="NCBI Taxonomy" id="536980"/>
    <lineage>
        <taxon>Bacteria</taxon>
        <taxon>Pseudomonadati</taxon>
        <taxon>Bacteroidota</taxon>
        <taxon>Chitinophagia</taxon>
        <taxon>Chitinophagales</taxon>
        <taxon>Chitinophagaceae</taxon>
        <taxon>Chitinophaga</taxon>
    </lineage>
</organism>
<gene>
    <name evidence="2" type="ORF">CLV51_108144</name>
</gene>
<feature type="signal peptide" evidence="1">
    <location>
        <begin position="1"/>
        <end position="20"/>
    </location>
</feature>
<dbReference type="RefSeq" id="WP_106531056.1">
    <property type="nucleotide sequence ID" value="NZ_PYAW01000008.1"/>
</dbReference>
<keyword evidence="3" id="KW-1185">Reference proteome</keyword>
<dbReference type="Pfam" id="PF11306">
    <property type="entry name" value="DUF3108"/>
    <property type="match status" value="1"/>
</dbReference>
<comment type="caution">
    <text evidence="2">The sequence shown here is derived from an EMBL/GenBank/DDBJ whole genome shotgun (WGS) entry which is preliminary data.</text>
</comment>
<accession>A0A2P8HB65</accession>
<reference evidence="2 3" key="1">
    <citation type="submission" date="2018-03" db="EMBL/GenBank/DDBJ databases">
        <title>Genomic Encyclopedia of Archaeal and Bacterial Type Strains, Phase II (KMG-II): from individual species to whole genera.</title>
        <authorList>
            <person name="Goeker M."/>
        </authorList>
    </citation>
    <scope>NUCLEOTIDE SEQUENCE [LARGE SCALE GENOMIC DNA]</scope>
    <source>
        <strain evidence="2 3">DSM 24859</strain>
    </source>
</reference>
<feature type="chain" id="PRO_5015191212" description="DUF3108 domain-containing protein" evidence="1">
    <location>
        <begin position="21"/>
        <end position="248"/>
    </location>
</feature>
<dbReference type="EMBL" id="PYAW01000008">
    <property type="protein sequence ID" value="PSL43454.1"/>
    <property type="molecule type" value="Genomic_DNA"/>
</dbReference>
<evidence type="ECO:0000313" key="2">
    <source>
        <dbReference type="EMBL" id="PSL43454.1"/>
    </source>
</evidence>